<name>A0A951Q909_9NOST</name>
<evidence type="ECO:0000256" key="1">
    <source>
        <dbReference type="ARBA" id="ARBA00038240"/>
    </source>
</evidence>
<comment type="similarity">
    <text evidence="1">Belongs to the pseudomonas-type ThrB family.</text>
</comment>
<comment type="caution">
    <text evidence="3">The sequence shown here is derived from an EMBL/GenBank/DDBJ whole genome shotgun (WGS) entry which is preliminary data.</text>
</comment>
<dbReference type="PANTHER" id="PTHR21064:SF6">
    <property type="entry name" value="AMINOGLYCOSIDE PHOSPHOTRANSFERASE DOMAIN-CONTAINING PROTEIN"/>
    <property type="match status" value="1"/>
</dbReference>
<dbReference type="AlphaFoldDB" id="A0A951Q909"/>
<dbReference type="Proteomes" id="UP000715781">
    <property type="component" value="Unassembled WGS sequence"/>
</dbReference>
<proteinExistence type="inferred from homology"/>
<organism evidence="3 4">
    <name type="scientific">Mojavia pulchra JT2-VF2</name>
    <dbReference type="NCBI Taxonomy" id="287848"/>
    <lineage>
        <taxon>Bacteria</taxon>
        <taxon>Bacillati</taxon>
        <taxon>Cyanobacteriota</taxon>
        <taxon>Cyanophyceae</taxon>
        <taxon>Nostocales</taxon>
        <taxon>Nostocaceae</taxon>
    </lineage>
</organism>
<dbReference type="InterPro" id="IPR011009">
    <property type="entry name" value="Kinase-like_dom_sf"/>
</dbReference>
<evidence type="ECO:0000313" key="3">
    <source>
        <dbReference type="EMBL" id="MBW4566355.1"/>
    </source>
</evidence>
<sequence>MIQISLYEYIAETALERYNLAQMQLKFLGHSGSVTYFLETQTGKFLLRIHFSISRKQDDIWGISELIESELMWLNALSHSTEIVVQQPVKNLEDRWVTQVLVDETEEVFYCSLLHWIDGDIINTPLSLQQAYLLGSLLAKLHKHSSQWQLPPNFVRPVYDKNRFQLALSEVQKAVSLQLISAENYNVLELAACQVQNVIKSLSPTKDTWGLIHADLHDGNYLLHNEEIRPIDFARCGFGYYLYDLASTLQYLIPSVRPFFCEGYQAIRKLPENYLQITEGFFIMAVIDVLSFHVNNPKEHKWISQTVLYVVKEHVHPYLKGEPFLFQKY</sequence>
<dbReference type="PANTHER" id="PTHR21064">
    <property type="entry name" value="AMINOGLYCOSIDE PHOSPHOTRANSFERASE DOMAIN-CONTAINING PROTEIN-RELATED"/>
    <property type="match status" value="1"/>
</dbReference>
<evidence type="ECO:0000313" key="4">
    <source>
        <dbReference type="Proteomes" id="UP000715781"/>
    </source>
</evidence>
<dbReference type="InterPro" id="IPR002575">
    <property type="entry name" value="Aminoglycoside_PTrfase"/>
</dbReference>
<accession>A0A951Q909</accession>
<feature type="domain" description="Aminoglycoside phosphotransferase" evidence="2">
    <location>
        <begin position="34"/>
        <end position="264"/>
    </location>
</feature>
<dbReference type="Gene3D" id="3.90.1200.10">
    <property type="match status" value="1"/>
</dbReference>
<dbReference type="EMBL" id="JAHHHN010000077">
    <property type="protein sequence ID" value="MBW4566355.1"/>
    <property type="molecule type" value="Genomic_DNA"/>
</dbReference>
<dbReference type="SUPFAM" id="SSF56112">
    <property type="entry name" value="Protein kinase-like (PK-like)"/>
    <property type="match status" value="1"/>
</dbReference>
<dbReference type="InterPro" id="IPR050249">
    <property type="entry name" value="Pseudomonas-type_ThrB"/>
</dbReference>
<protein>
    <submittedName>
        <fullName evidence="3">Phosphotransferase</fullName>
    </submittedName>
</protein>
<gene>
    <name evidence="3" type="ORF">KME32_35945</name>
</gene>
<reference evidence="3" key="1">
    <citation type="submission" date="2021-05" db="EMBL/GenBank/DDBJ databases">
        <authorList>
            <person name="Pietrasiak N."/>
            <person name="Ward R."/>
            <person name="Stajich J.E."/>
            <person name="Kurbessoian T."/>
        </authorList>
    </citation>
    <scope>NUCLEOTIDE SEQUENCE</scope>
    <source>
        <strain evidence="3">JT2-VF2</strain>
    </source>
</reference>
<dbReference type="GO" id="GO:0004413">
    <property type="term" value="F:homoserine kinase activity"/>
    <property type="evidence" value="ECO:0007669"/>
    <property type="project" value="TreeGrafter"/>
</dbReference>
<dbReference type="Pfam" id="PF01636">
    <property type="entry name" value="APH"/>
    <property type="match status" value="1"/>
</dbReference>
<evidence type="ECO:0000259" key="2">
    <source>
        <dbReference type="Pfam" id="PF01636"/>
    </source>
</evidence>
<reference evidence="3" key="2">
    <citation type="journal article" date="2022" name="Microbiol. Resour. Announc.">
        <title>Metagenome Sequencing to Explore Phylogenomics of Terrestrial Cyanobacteria.</title>
        <authorList>
            <person name="Ward R.D."/>
            <person name="Stajich J.E."/>
            <person name="Johansen J.R."/>
            <person name="Huntemann M."/>
            <person name="Clum A."/>
            <person name="Foster B."/>
            <person name="Foster B."/>
            <person name="Roux S."/>
            <person name="Palaniappan K."/>
            <person name="Varghese N."/>
            <person name="Mukherjee S."/>
            <person name="Reddy T.B.K."/>
            <person name="Daum C."/>
            <person name="Copeland A."/>
            <person name="Chen I.A."/>
            <person name="Ivanova N.N."/>
            <person name="Kyrpides N.C."/>
            <person name="Shapiro N."/>
            <person name="Eloe-Fadrosh E.A."/>
            <person name="Pietrasiak N."/>
        </authorList>
    </citation>
    <scope>NUCLEOTIDE SEQUENCE</scope>
    <source>
        <strain evidence="3">JT2-VF2</strain>
    </source>
</reference>
<dbReference type="GO" id="GO:0009088">
    <property type="term" value="P:threonine biosynthetic process"/>
    <property type="evidence" value="ECO:0007669"/>
    <property type="project" value="TreeGrafter"/>
</dbReference>